<dbReference type="Gene3D" id="3.40.50.1000">
    <property type="entry name" value="HAD superfamily/HAD-like"/>
    <property type="match status" value="1"/>
</dbReference>
<proteinExistence type="predicted"/>
<comment type="caution">
    <text evidence="1">The sequence shown here is derived from an EMBL/GenBank/DDBJ whole genome shotgun (WGS) entry which is preliminary data.</text>
</comment>
<dbReference type="InterPro" id="IPR006439">
    <property type="entry name" value="HAD-SF_hydro_IA"/>
</dbReference>
<dbReference type="EMBL" id="JBHUIT010000027">
    <property type="protein sequence ID" value="MFD2257404.1"/>
    <property type="molecule type" value="Genomic_DNA"/>
</dbReference>
<accession>A0ABW5D988</accession>
<dbReference type="PANTHER" id="PTHR43481:SF4">
    <property type="entry name" value="GLYCEROL-1-PHOSPHATE PHOSPHOHYDROLASE 1-RELATED"/>
    <property type="match status" value="1"/>
</dbReference>
<sequence>MQIRIMLAKPSGEMANVGAIEFPTGGYEAVIFDCDGTLVDTMPAHFEAWCEALASYGAAGIFQEDVFFAMGGRPTRDIVVDLNSEYNLKLDPEDIALAKREAFLKKLHKVELIEEVADFARSLRGKMPLAVASGGSRYVVEKTLRLLECSDWFDEVVTADDVKNGKPSPDIFLKAAELLGIAPEKCLVIEDAPPGVIAAQAAGMQVVTIPMPLLSI</sequence>
<organism evidence="1 2">
    <name type="scientific">Luteolibacter algae</name>
    <dbReference type="NCBI Taxonomy" id="454151"/>
    <lineage>
        <taxon>Bacteria</taxon>
        <taxon>Pseudomonadati</taxon>
        <taxon>Verrucomicrobiota</taxon>
        <taxon>Verrucomicrobiia</taxon>
        <taxon>Verrucomicrobiales</taxon>
        <taxon>Verrucomicrobiaceae</taxon>
        <taxon>Luteolibacter</taxon>
    </lineage>
</organism>
<dbReference type="NCBIfam" id="TIGR01509">
    <property type="entry name" value="HAD-SF-IA-v3"/>
    <property type="match status" value="1"/>
</dbReference>
<dbReference type="NCBIfam" id="TIGR01549">
    <property type="entry name" value="HAD-SF-IA-v1"/>
    <property type="match status" value="1"/>
</dbReference>
<dbReference type="SFLD" id="SFLDG01135">
    <property type="entry name" value="C1.5.6:_HAD__Beta-PGM__Phospha"/>
    <property type="match status" value="1"/>
</dbReference>
<dbReference type="SUPFAM" id="SSF56784">
    <property type="entry name" value="HAD-like"/>
    <property type="match status" value="1"/>
</dbReference>
<protein>
    <submittedName>
        <fullName evidence="1">HAD family hydrolase</fullName>
    </submittedName>
</protein>
<dbReference type="InterPro" id="IPR036412">
    <property type="entry name" value="HAD-like_sf"/>
</dbReference>
<dbReference type="InterPro" id="IPR051806">
    <property type="entry name" value="HAD-like_SPP"/>
</dbReference>
<dbReference type="CDD" id="cd07505">
    <property type="entry name" value="HAD_BPGM-like"/>
    <property type="match status" value="1"/>
</dbReference>
<evidence type="ECO:0000313" key="2">
    <source>
        <dbReference type="Proteomes" id="UP001597375"/>
    </source>
</evidence>
<gene>
    <name evidence="1" type="ORF">ACFSSA_12035</name>
</gene>
<dbReference type="SFLD" id="SFLDS00003">
    <property type="entry name" value="Haloacid_Dehalogenase"/>
    <property type="match status" value="1"/>
</dbReference>
<keyword evidence="1" id="KW-0378">Hydrolase</keyword>
<dbReference type="Proteomes" id="UP001597375">
    <property type="component" value="Unassembled WGS sequence"/>
</dbReference>
<reference evidence="2" key="1">
    <citation type="journal article" date="2019" name="Int. J. Syst. Evol. Microbiol.">
        <title>The Global Catalogue of Microorganisms (GCM) 10K type strain sequencing project: providing services to taxonomists for standard genome sequencing and annotation.</title>
        <authorList>
            <consortium name="The Broad Institute Genomics Platform"/>
            <consortium name="The Broad Institute Genome Sequencing Center for Infectious Disease"/>
            <person name="Wu L."/>
            <person name="Ma J."/>
        </authorList>
    </citation>
    <scope>NUCLEOTIDE SEQUENCE [LARGE SCALE GENOMIC DNA]</scope>
    <source>
        <strain evidence="2">CGMCC 4.7106</strain>
    </source>
</reference>
<dbReference type="Gene3D" id="1.10.150.240">
    <property type="entry name" value="Putative phosphatase, domain 2"/>
    <property type="match status" value="1"/>
</dbReference>
<name>A0ABW5D988_9BACT</name>
<dbReference type="InterPro" id="IPR023214">
    <property type="entry name" value="HAD_sf"/>
</dbReference>
<evidence type="ECO:0000313" key="1">
    <source>
        <dbReference type="EMBL" id="MFD2257404.1"/>
    </source>
</evidence>
<keyword evidence="2" id="KW-1185">Reference proteome</keyword>
<dbReference type="InterPro" id="IPR023198">
    <property type="entry name" value="PGP-like_dom2"/>
</dbReference>
<dbReference type="SFLD" id="SFLDG01129">
    <property type="entry name" value="C1.5:_HAD__Beta-PGM__Phosphata"/>
    <property type="match status" value="1"/>
</dbReference>
<dbReference type="PANTHER" id="PTHR43481">
    <property type="entry name" value="FRUCTOSE-1-PHOSPHATE PHOSPHATASE"/>
    <property type="match status" value="1"/>
</dbReference>
<dbReference type="GO" id="GO:0016787">
    <property type="term" value="F:hydrolase activity"/>
    <property type="evidence" value="ECO:0007669"/>
    <property type="project" value="UniProtKB-KW"/>
</dbReference>
<dbReference type="Pfam" id="PF00702">
    <property type="entry name" value="Hydrolase"/>
    <property type="match status" value="1"/>
</dbReference>